<comment type="cofactor">
    <cofactor evidence="1">
        <name>Mg(2+)</name>
        <dbReference type="ChEBI" id="CHEBI:18420"/>
    </cofactor>
</comment>
<proteinExistence type="predicted"/>
<evidence type="ECO:0000256" key="8">
    <source>
        <dbReference type="ARBA" id="ARBA00022842"/>
    </source>
</evidence>
<accession>A0AA35S849</accession>
<evidence type="ECO:0000256" key="10">
    <source>
        <dbReference type="ARBA" id="ARBA00023204"/>
    </source>
</evidence>
<evidence type="ECO:0000256" key="3">
    <source>
        <dbReference type="ARBA" id="ARBA00022722"/>
    </source>
</evidence>
<gene>
    <name evidence="14" type="ORF">GBAR_LOCUS14313</name>
</gene>
<keyword evidence="7" id="KW-0378">Hydrolase</keyword>
<keyword evidence="6" id="KW-0227">DNA damage</keyword>
<feature type="compositionally biased region" description="Basic and acidic residues" evidence="13">
    <location>
        <begin position="1"/>
        <end position="13"/>
    </location>
</feature>
<evidence type="ECO:0000256" key="5">
    <source>
        <dbReference type="ARBA" id="ARBA00022759"/>
    </source>
</evidence>
<evidence type="ECO:0000313" key="14">
    <source>
        <dbReference type="EMBL" id="CAI8024649.1"/>
    </source>
</evidence>
<dbReference type="PANTHER" id="PTHR21077">
    <property type="entry name" value="EME1 PROTEIN"/>
    <property type="match status" value="1"/>
</dbReference>
<dbReference type="GO" id="GO:0031297">
    <property type="term" value="P:replication fork processing"/>
    <property type="evidence" value="ECO:0007669"/>
    <property type="project" value="TreeGrafter"/>
</dbReference>
<reference evidence="14" key="1">
    <citation type="submission" date="2023-03" db="EMBL/GenBank/DDBJ databases">
        <authorList>
            <person name="Steffen K."/>
            <person name="Cardenas P."/>
        </authorList>
    </citation>
    <scope>NUCLEOTIDE SEQUENCE</scope>
</reference>
<dbReference type="GO" id="GO:0005634">
    <property type="term" value="C:nucleus"/>
    <property type="evidence" value="ECO:0007669"/>
    <property type="project" value="UniProtKB-SubCell"/>
</dbReference>
<dbReference type="Proteomes" id="UP001174909">
    <property type="component" value="Unassembled WGS sequence"/>
</dbReference>
<dbReference type="GO" id="GO:0031573">
    <property type="term" value="P:mitotic intra-S DNA damage checkpoint signaling"/>
    <property type="evidence" value="ECO:0007669"/>
    <property type="project" value="TreeGrafter"/>
</dbReference>
<dbReference type="GO" id="GO:0046872">
    <property type="term" value="F:metal ion binding"/>
    <property type="evidence" value="ECO:0007669"/>
    <property type="project" value="UniProtKB-KW"/>
</dbReference>
<keyword evidence="9" id="KW-0233">DNA recombination</keyword>
<evidence type="ECO:0000256" key="1">
    <source>
        <dbReference type="ARBA" id="ARBA00001946"/>
    </source>
</evidence>
<dbReference type="EMBL" id="CASHTH010002090">
    <property type="protein sequence ID" value="CAI8024649.1"/>
    <property type="molecule type" value="Genomic_DNA"/>
</dbReference>
<keyword evidence="15" id="KW-1185">Reference proteome</keyword>
<keyword evidence="8" id="KW-0460">Magnesium</keyword>
<comment type="subcellular location">
    <subcellularLocation>
        <location evidence="2">Nucleus</location>
    </subcellularLocation>
</comment>
<keyword evidence="11" id="KW-0539">Nucleus</keyword>
<protein>
    <submittedName>
        <fullName evidence="14">Crossover junction endonuclease EME1</fullName>
    </submittedName>
</protein>
<keyword evidence="12" id="KW-0469">Meiosis</keyword>
<evidence type="ECO:0000256" key="6">
    <source>
        <dbReference type="ARBA" id="ARBA00022763"/>
    </source>
</evidence>
<comment type="caution">
    <text evidence="14">The sequence shown here is derived from an EMBL/GenBank/DDBJ whole genome shotgun (WGS) entry which is preliminary data.</text>
</comment>
<keyword evidence="4" id="KW-0479">Metal-binding</keyword>
<dbReference type="PANTHER" id="PTHR21077:SF5">
    <property type="entry name" value="CROSSOVER JUNCTION ENDONUCLEASE MMS4"/>
    <property type="match status" value="1"/>
</dbReference>
<feature type="region of interest" description="Disordered" evidence="13">
    <location>
        <begin position="295"/>
        <end position="321"/>
    </location>
</feature>
<evidence type="ECO:0000256" key="7">
    <source>
        <dbReference type="ARBA" id="ARBA00022801"/>
    </source>
</evidence>
<evidence type="ECO:0000256" key="9">
    <source>
        <dbReference type="ARBA" id="ARBA00023172"/>
    </source>
</evidence>
<evidence type="ECO:0000256" key="11">
    <source>
        <dbReference type="ARBA" id="ARBA00023242"/>
    </source>
</evidence>
<sequence>MAARSEPDTDTVHHNPSITKKPRENEQITKAEQRQMIMKRKEQQQKVKQFEKAMKEALRETRREASPQERLRQMVLVLDSSLAENSELMESLVGELEEMGVEHRVGVGGVPGGVTWRRKQRERNVTENAEIEEVVFEKEENHLLLTLEAHGFAGLVKMSKQDSPLPVGANTLLGYVEEARRGRGDWTVSLAVEGLDKYFRYGIYNYFSWNPKSIDKGNKTKANRQFRQQVLGTGSSQDPSSEVTWTDCQEAIISLQLATGSSVRLCAGEEELAEHVLTLTKAVCNKPFSKENHFSFHPDAAGGKKKRVESGDQVAAPGRTS</sequence>
<keyword evidence="5 14" id="KW-0255">Endonuclease</keyword>
<name>A0AA35S849_GEOBA</name>
<keyword evidence="3" id="KW-0540">Nuclease</keyword>
<dbReference type="GO" id="GO:0008821">
    <property type="term" value="F:crossover junction DNA endonuclease activity"/>
    <property type="evidence" value="ECO:0007669"/>
    <property type="project" value="TreeGrafter"/>
</dbReference>
<evidence type="ECO:0000256" key="13">
    <source>
        <dbReference type="SAM" id="MobiDB-lite"/>
    </source>
</evidence>
<organism evidence="14 15">
    <name type="scientific">Geodia barretti</name>
    <name type="common">Barrett's horny sponge</name>
    <dbReference type="NCBI Taxonomy" id="519541"/>
    <lineage>
        <taxon>Eukaryota</taxon>
        <taxon>Metazoa</taxon>
        <taxon>Porifera</taxon>
        <taxon>Demospongiae</taxon>
        <taxon>Heteroscleromorpha</taxon>
        <taxon>Tetractinellida</taxon>
        <taxon>Astrophorina</taxon>
        <taxon>Geodiidae</taxon>
        <taxon>Geodia</taxon>
    </lineage>
</organism>
<dbReference type="GO" id="GO:0048476">
    <property type="term" value="C:Holliday junction resolvase complex"/>
    <property type="evidence" value="ECO:0007669"/>
    <property type="project" value="InterPro"/>
</dbReference>
<evidence type="ECO:0000256" key="12">
    <source>
        <dbReference type="ARBA" id="ARBA00023254"/>
    </source>
</evidence>
<dbReference type="Gene3D" id="3.40.50.10130">
    <property type="match status" value="1"/>
</dbReference>
<evidence type="ECO:0000256" key="2">
    <source>
        <dbReference type="ARBA" id="ARBA00004123"/>
    </source>
</evidence>
<evidence type="ECO:0000256" key="4">
    <source>
        <dbReference type="ARBA" id="ARBA00022723"/>
    </source>
</evidence>
<evidence type="ECO:0000313" key="15">
    <source>
        <dbReference type="Proteomes" id="UP001174909"/>
    </source>
</evidence>
<dbReference type="GO" id="GO:0000712">
    <property type="term" value="P:resolution of meiotic recombination intermediates"/>
    <property type="evidence" value="ECO:0007669"/>
    <property type="project" value="TreeGrafter"/>
</dbReference>
<feature type="region of interest" description="Disordered" evidence="13">
    <location>
        <begin position="1"/>
        <end position="27"/>
    </location>
</feature>
<dbReference type="InterPro" id="IPR033310">
    <property type="entry name" value="Mms4/EME1/EME2"/>
</dbReference>
<dbReference type="AlphaFoldDB" id="A0AA35S849"/>
<dbReference type="GO" id="GO:0006302">
    <property type="term" value="P:double-strand break repair"/>
    <property type="evidence" value="ECO:0007669"/>
    <property type="project" value="TreeGrafter"/>
</dbReference>
<keyword evidence="10" id="KW-0234">DNA repair</keyword>